<protein>
    <submittedName>
        <fullName evidence="1">Uncharacterized protein</fullName>
    </submittedName>
</protein>
<dbReference type="RefSeq" id="WP_311178337.1">
    <property type="nucleotide sequence ID" value="NZ_JASAYY010000001.1"/>
</dbReference>
<keyword evidence="2" id="KW-1185">Reference proteome</keyword>
<evidence type="ECO:0000313" key="1">
    <source>
        <dbReference type="EMBL" id="MDT0113575.1"/>
    </source>
</evidence>
<evidence type="ECO:0000313" key="2">
    <source>
        <dbReference type="Proteomes" id="UP001252688"/>
    </source>
</evidence>
<organism evidence="1 2">
    <name type="scientific">Listeria cossartiae subsp. cayugensis</name>
    <dbReference type="NCBI Taxonomy" id="2713505"/>
    <lineage>
        <taxon>Bacteria</taxon>
        <taxon>Bacillati</taxon>
        <taxon>Bacillota</taxon>
        <taxon>Bacilli</taxon>
        <taxon>Bacillales</taxon>
        <taxon>Listeriaceae</taxon>
        <taxon>Listeria</taxon>
        <taxon>Listeria cossartiae</taxon>
    </lineage>
</organism>
<dbReference type="Proteomes" id="UP001252688">
    <property type="component" value="Unassembled WGS sequence"/>
</dbReference>
<name>A0ABU2IMU2_9LIST</name>
<proteinExistence type="predicted"/>
<comment type="caution">
    <text evidence="1">The sequence shown here is derived from an EMBL/GenBank/DDBJ whole genome shotgun (WGS) entry which is preliminary data.</text>
</comment>
<dbReference type="EMBL" id="JASBAM010000001">
    <property type="protein sequence ID" value="MDT0113575.1"/>
    <property type="molecule type" value="Genomic_DNA"/>
</dbReference>
<accession>A0ABU2IMU2</accession>
<sequence length="111" mass="12694">MGISIIRVTANVIISIFISNEKDISKIIVDVENSSEIRDRGRNNPIFPQKNTPKGCYTTTKEYKREFKVSKTTHYKKGRKSNGIVIAYGYIIPVSRNPNPFLVLKLDDEFN</sequence>
<reference evidence="1 2" key="1">
    <citation type="submission" date="2023-05" db="EMBL/GenBank/DDBJ databases">
        <title>A Combination of Whole Genome Sequencing and Metagenomics Reveals Diversity of Listeria spp. in Soil Collected from the Nantahala National Forest.</title>
        <authorList>
            <person name="Wang J."/>
            <person name="Schamp C.N."/>
            <person name="Hudson L.K."/>
            <person name="Chaggar H.K."/>
            <person name="Bryan D.W."/>
            <person name="Radosevich M."/>
            <person name="Denes T.G."/>
        </authorList>
    </citation>
    <scope>NUCLEOTIDE SEQUENCE [LARGE SCALE GENOMIC DNA]</scope>
    <source>
        <strain evidence="1 2">UTK S2-0002</strain>
    </source>
</reference>
<gene>
    <name evidence="1" type="ORF">QJV37_05445</name>
</gene>